<dbReference type="EMBL" id="LT669839">
    <property type="protein sequence ID" value="SHD76671.1"/>
    <property type="molecule type" value="Genomic_DNA"/>
</dbReference>
<organism evidence="1 2">
    <name type="scientific">[Clostridium] ultunense Esp</name>
    <dbReference type="NCBI Taxonomy" id="1288971"/>
    <lineage>
        <taxon>Bacteria</taxon>
        <taxon>Bacillati</taxon>
        <taxon>Bacillota</taxon>
        <taxon>Tissierellia</taxon>
        <taxon>Tissierellales</taxon>
        <taxon>Tepidimicrobiaceae</taxon>
        <taxon>Schnuerera</taxon>
    </lineage>
</organism>
<name>A0A1M4PMK3_9FIRM</name>
<dbReference type="Proteomes" id="UP000245423">
    <property type="component" value="Chromosome 1"/>
</dbReference>
<dbReference type="AlphaFoldDB" id="A0A1M4PMK3"/>
<gene>
    <name evidence="1" type="ORF">CUESP1_1299</name>
</gene>
<keyword evidence="2" id="KW-1185">Reference proteome</keyword>
<dbReference type="RefSeq" id="WP_025640829.1">
    <property type="nucleotide sequence ID" value="NZ_LT669839.1"/>
</dbReference>
<protein>
    <submittedName>
        <fullName evidence="1">Uncharacterized protein</fullName>
    </submittedName>
</protein>
<proteinExistence type="predicted"/>
<evidence type="ECO:0000313" key="2">
    <source>
        <dbReference type="Proteomes" id="UP000245423"/>
    </source>
</evidence>
<sequence>MFKNDLIDKKIQALLEAHNDSIDETKEEDILLYSELRHFAEEHEGLLYFFDDETYLIINFIGEDDFLVIPVEYNL</sequence>
<reference evidence="1 2" key="1">
    <citation type="submission" date="2016-11" db="EMBL/GenBank/DDBJ databases">
        <authorList>
            <person name="Manzoor S."/>
        </authorList>
    </citation>
    <scope>NUCLEOTIDE SEQUENCE [LARGE SCALE GENOMIC DNA]</scope>
    <source>
        <strain evidence="1">Clostridium ultunense strain Esp</strain>
    </source>
</reference>
<dbReference type="OrthoDB" id="1707953at2"/>
<accession>A0A1M4PMK3</accession>
<evidence type="ECO:0000313" key="1">
    <source>
        <dbReference type="EMBL" id="SHD76671.1"/>
    </source>
</evidence>